<feature type="domain" description="Cytochrome P460" evidence="2">
    <location>
        <begin position="38"/>
        <end position="149"/>
    </location>
</feature>
<protein>
    <recommendedName>
        <fullName evidence="2">Cytochrome P460 domain-containing protein</fullName>
    </recommendedName>
</protein>
<dbReference type="RefSeq" id="WP_126911765.1">
    <property type="nucleotide sequence ID" value="NZ_ML133785.1"/>
</dbReference>
<sequence>MIKIGNRTSAVALFALAIGCATASLVQADDVLVAFPTGYESGVHYATVNRGGIREELFTSPEAIAAAENGQPMPSGTVVTMEDYRDGALYRYVVMEKRTGRGAHPAPDIRAGEWEFQWFNADGTVRAGEDLDRCHSCHRSQARQDFLFTTDRMKEAH</sequence>
<dbReference type="AlphaFoldDB" id="A0A3S0S1V0"/>
<accession>A0A3S0S1V0</accession>
<feature type="signal peptide" evidence="1">
    <location>
        <begin position="1"/>
        <end position="28"/>
    </location>
</feature>
<evidence type="ECO:0000259" key="2">
    <source>
        <dbReference type="Pfam" id="PF16694"/>
    </source>
</evidence>
<evidence type="ECO:0000313" key="4">
    <source>
        <dbReference type="Proteomes" id="UP000278081"/>
    </source>
</evidence>
<dbReference type="OrthoDB" id="9796416at2"/>
<reference evidence="3 4" key="1">
    <citation type="submission" date="2018-11" db="EMBL/GenBank/DDBJ databases">
        <title>Rhizobium chutanense sp. nov., isolated from root nodules of Phaseolus vulgaris in China.</title>
        <authorList>
            <person name="Huo Y."/>
        </authorList>
    </citation>
    <scope>NUCLEOTIDE SEQUENCE [LARGE SCALE GENOMIC DNA]</scope>
    <source>
        <strain evidence="3 4">C16</strain>
    </source>
</reference>
<proteinExistence type="predicted"/>
<comment type="caution">
    <text evidence="3">The sequence shown here is derived from an EMBL/GenBank/DDBJ whole genome shotgun (WGS) entry which is preliminary data.</text>
</comment>
<dbReference type="Pfam" id="PF16694">
    <property type="entry name" value="Cytochrome_P460"/>
    <property type="match status" value="1"/>
</dbReference>
<dbReference type="InterPro" id="IPR032033">
    <property type="entry name" value="Cytochrome_P460"/>
</dbReference>
<evidence type="ECO:0000313" key="3">
    <source>
        <dbReference type="EMBL" id="RUL98004.1"/>
    </source>
</evidence>
<dbReference type="InterPro" id="IPR038142">
    <property type="entry name" value="Cytochrome_P460_sp"/>
</dbReference>
<dbReference type="Proteomes" id="UP000278081">
    <property type="component" value="Unassembled WGS sequence"/>
</dbReference>
<keyword evidence="1" id="KW-0732">Signal</keyword>
<dbReference type="PROSITE" id="PS51257">
    <property type="entry name" value="PROKAR_LIPOPROTEIN"/>
    <property type="match status" value="1"/>
</dbReference>
<organism evidence="3 4">
    <name type="scientific">Rhizobium chutanense</name>
    <dbReference type="NCBI Taxonomy" id="2035448"/>
    <lineage>
        <taxon>Bacteria</taxon>
        <taxon>Pseudomonadati</taxon>
        <taxon>Pseudomonadota</taxon>
        <taxon>Alphaproteobacteria</taxon>
        <taxon>Hyphomicrobiales</taxon>
        <taxon>Rhizobiaceae</taxon>
        <taxon>Rhizobium/Agrobacterium group</taxon>
        <taxon>Rhizobium</taxon>
    </lineage>
</organism>
<name>A0A3S0S1V0_9HYPH</name>
<gene>
    <name evidence="3" type="ORF">EFR84_29795</name>
</gene>
<feature type="chain" id="PRO_5018714647" description="Cytochrome P460 domain-containing protein" evidence="1">
    <location>
        <begin position="29"/>
        <end position="157"/>
    </location>
</feature>
<dbReference type="CDD" id="cd20716">
    <property type="entry name" value="cyt_P460_fam"/>
    <property type="match status" value="1"/>
</dbReference>
<evidence type="ECO:0000256" key="1">
    <source>
        <dbReference type="SAM" id="SignalP"/>
    </source>
</evidence>
<dbReference type="EMBL" id="RJTJ01000038">
    <property type="protein sequence ID" value="RUL98004.1"/>
    <property type="molecule type" value="Genomic_DNA"/>
</dbReference>
<dbReference type="Gene3D" id="3.50.70.20">
    <property type="entry name" value="Cytochrome P460"/>
    <property type="match status" value="1"/>
</dbReference>